<proteinExistence type="predicted"/>
<organism evidence="1 2">
    <name type="scientific">Anopheles culicifacies</name>
    <dbReference type="NCBI Taxonomy" id="139723"/>
    <lineage>
        <taxon>Eukaryota</taxon>
        <taxon>Metazoa</taxon>
        <taxon>Ecdysozoa</taxon>
        <taxon>Arthropoda</taxon>
        <taxon>Hexapoda</taxon>
        <taxon>Insecta</taxon>
        <taxon>Pterygota</taxon>
        <taxon>Neoptera</taxon>
        <taxon>Endopterygota</taxon>
        <taxon>Diptera</taxon>
        <taxon>Nematocera</taxon>
        <taxon>Culicoidea</taxon>
        <taxon>Culicidae</taxon>
        <taxon>Anophelinae</taxon>
        <taxon>Anopheles</taxon>
        <taxon>culicifacies species complex</taxon>
    </lineage>
</organism>
<name>A0A182M2C7_9DIPT</name>
<reference evidence="1" key="2">
    <citation type="submission" date="2020-05" db="UniProtKB">
        <authorList>
            <consortium name="EnsemblMetazoa"/>
        </authorList>
    </citation>
    <scope>IDENTIFICATION</scope>
    <source>
        <strain evidence="1">A-37</strain>
    </source>
</reference>
<sequence>MRSTRSNKKPAFLTHDPNRCFAEPIPNYLTKKGAPVRHDIRDKFQPFRQQLSVRQRCKLCELPLSANILPHTCQVLGAISVKAAAVPEVPCKYRATRATTLISIY</sequence>
<evidence type="ECO:0000313" key="2">
    <source>
        <dbReference type="Proteomes" id="UP000075883"/>
    </source>
</evidence>
<evidence type="ECO:0000313" key="1">
    <source>
        <dbReference type="EnsemblMetazoa" id="ACUA007732-PA"/>
    </source>
</evidence>
<reference evidence="2" key="1">
    <citation type="submission" date="2013-09" db="EMBL/GenBank/DDBJ databases">
        <title>The Genome Sequence of Anopheles culicifacies species A.</title>
        <authorList>
            <consortium name="The Broad Institute Genomics Platform"/>
            <person name="Neafsey D.E."/>
            <person name="Besansky N."/>
            <person name="Howell P."/>
            <person name="Walton C."/>
            <person name="Young S.K."/>
            <person name="Zeng Q."/>
            <person name="Gargeya S."/>
            <person name="Fitzgerald M."/>
            <person name="Haas B."/>
            <person name="Abouelleil A."/>
            <person name="Allen A.W."/>
            <person name="Alvarado L."/>
            <person name="Arachchi H.M."/>
            <person name="Berlin A.M."/>
            <person name="Chapman S.B."/>
            <person name="Gainer-Dewar J."/>
            <person name="Goldberg J."/>
            <person name="Griggs A."/>
            <person name="Gujja S."/>
            <person name="Hansen M."/>
            <person name="Howarth C."/>
            <person name="Imamovic A."/>
            <person name="Ireland A."/>
            <person name="Larimer J."/>
            <person name="McCowan C."/>
            <person name="Murphy C."/>
            <person name="Pearson M."/>
            <person name="Poon T.W."/>
            <person name="Priest M."/>
            <person name="Roberts A."/>
            <person name="Saif S."/>
            <person name="Shea T."/>
            <person name="Sisk P."/>
            <person name="Sykes S."/>
            <person name="Wortman J."/>
            <person name="Nusbaum C."/>
            <person name="Birren B."/>
        </authorList>
    </citation>
    <scope>NUCLEOTIDE SEQUENCE [LARGE SCALE GENOMIC DNA]</scope>
    <source>
        <strain evidence="2">A-37</strain>
    </source>
</reference>
<dbReference type="VEuPathDB" id="VectorBase:ACUA007732"/>
<dbReference type="EMBL" id="AXCM01005823">
    <property type="status" value="NOT_ANNOTATED_CDS"/>
    <property type="molecule type" value="Genomic_DNA"/>
</dbReference>
<dbReference type="AlphaFoldDB" id="A0A182M2C7"/>
<dbReference type="EnsemblMetazoa" id="ACUA007732-RA">
    <property type="protein sequence ID" value="ACUA007732-PA"/>
    <property type="gene ID" value="ACUA007732"/>
</dbReference>
<dbReference type="Proteomes" id="UP000075883">
    <property type="component" value="Unassembled WGS sequence"/>
</dbReference>
<protein>
    <submittedName>
        <fullName evidence="1">Uncharacterized protein</fullName>
    </submittedName>
</protein>
<accession>A0A182M2C7</accession>
<keyword evidence="2" id="KW-1185">Reference proteome</keyword>